<dbReference type="Gene3D" id="2.20.140.10">
    <property type="entry name" value="WGR domain"/>
    <property type="match status" value="1"/>
</dbReference>
<protein>
    <submittedName>
        <fullName evidence="2">WGR domain-containing protein</fullName>
    </submittedName>
</protein>
<comment type="caution">
    <text evidence="2">The sequence shown here is derived from an EMBL/GenBank/DDBJ whole genome shotgun (WGS) entry which is preliminary data.</text>
</comment>
<dbReference type="SMART" id="SM00773">
    <property type="entry name" value="WGR"/>
    <property type="match status" value="1"/>
</dbReference>
<sequence>MVLYRVDPDQNMARYYRLDIAIDLFGAITFSREWGRIGRPGQRRVEVCESEAVARQNMRLWTKRKMTRGYRPPN</sequence>
<gene>
    <name evidence="2" type="ORF">GR303_23055</name>
</gene>
<feature type="domain" description="WGR" evidence="1">
    <location>
        <begin position="1"/>
        <end position="74"/>
    </location>
</feature>
<evidence type="ECO:0000259" key="1">
    <source>
        <dbReference type="PROSITE" id="PS51977"/>
    </source>
</evidence>
<organism evidence="2 3">
    <name type="scientific">Microvirga arsenatis</name>
    <dbReference type="NCBI Taxonomy" id="2692265"/>
    <lineage>
        <taxon>Bacteria</taxon>
        <taxon>Pseudomonadati</taxon>
        <taxon>Pseudomonadota</taxon>
        <taxon>Alphaproteobacteria</taxon>
        <taxon>Hyphomicrobiales</taxon>
        <taxon>Methylobacteriaceae</taxon>
        <taxon>Microvirga</taxon>
    </lineage>
</organism>
<dbReference type="SUPFAM" id="SSF142921">
    <property type="entry name" value="WGR domain-like"/>
    <property type="match status" value="1"/>
</dbReference>
<dbReference type="Proteomes" id="UP000818323">
    <property type="component" value="Unassembled WGS sequence"/>
</dbReference>
<name>A0ABW9Z3C2_9HYPH</name>
<dbReference type="Pfam" id="PF05406">
    <property type="entry name" value="WGR"/>
    <property type="match status" value="1"/>
</dbReference>
<dbReference type="InterPro" id="IPR008893">
    <property type="entry name" value="WGR_domain"/>
</dbReference>
<keyword evidence="3" id="KW-1185">Reference proteome</keyword>
<accession>A0ABW9Z3C2</accession>
<evidence type="ECO:0000313" key="2">
    <source>
        <dbReference type="EMBL" id="NBJ27203.1"/>
    </source>
</evidence>
<dbReference type="InterPro" id="IPR049809">
    <property type="entry name" value="YehF/YfeS-like_WGR"/>
</dbReference>
<dbReference type="EMBL" id="JAAAXJ010000031">
    <property type="protein sequence ID" value="NBJ27203.1"/>
    <property type="molecule type" value="Genomic_DNA"/>
</dbReference>
<reference evidence="2 3" key="1">
    <citation type="submission" date="2020-01" db="EMBL/GenBank/DDBJ databases">
        <title>Microvirga sp. nov., an arsenate reduction bacterium isolated from Tibet hotspring sediments.</title>
        <authorList>
            <person name="Yuan C.-G."/>
        </authorList>
    </citation>
    <scope>NUCLEOTIDE SEQUENCE [LARGE SCALE GENOMIC DNA]</scope>
    <source>
        <strain evidence="2 3">SYSU G3D203</strain>
    </source>
</reference>
<evidence type="ECO:0000313" key="3">
    <source>
        <dbReference type="Proteomes" id="UP000818323"/>
    </source>
</evidence>
<dbReference type="PROSITE" id="PS51977">
    <property type="entry name" value="WGR"/>
    <property type="match status" value="1"/>
</dbReference>
<dbReference type="InterPro" id="IPR036930">
    <property type="entry name" value="WGR_dom_sf"/>
</dbReference>
<dbReference type="CDD" id="cd07996">
    <property type="entry name" value="WGR_MMR_like"/>
    <property type="match status" value="1"/>
</dbReference>
<proteinExistence type="predicted"/>